<dbReference type="Proteomes" id="UP000075885">
    <property type="component" value="Unassembled WGS sequence"/>
</dbReference>
<sequence length="338" mass="38008">MESIQREPDKVLEERVYHLDDAPETPEPYYQPTGKELQPRPVGEENGIIVYNYNPTSAVHYGLDDGLRLTPDEPVDAEPSSKSESVFRQLRQLRRRLQRTLLHWDPSEYVDRDYSYEEMNDAREILPYDEANRTIPTADESSPTPDRELPTLHLQAPPRCTRSVEDELTAPSVERVEAPTEAGIEDDLREGASSSPDSDPDGGRELRHTGSTSSSTINNNNNNNNNSDDESDESEGEQSSQPVATTAASATNRAPALCPQFSRSTVGGSKAQPAAHPTPLDPDDLVFESRFESGNLGRAIKITPTYYELYLRPDMYTNRHTQWFYFQVKNTKAKVVYS</sequence>
<name>A0A182PFB6_9DIPT</name>
<feature type="compositionally biased region" description="Polar residues" evidence="2">
    <location>
        <begin position="242"/>
        <end position="252"/>
    </location>
</feature>
<reference evidence="5" key="1">
    <citation type="submission" date="2013-03" db="EMBL/GenBank/DDBJ databases">
        <title>The Genome Sequence of Anopheles epiroticus epiroticus2.</title>
        <authorList>
            <consortium name="The Broad Institute Genomics Platform"/>
            <person name="Neafsey D.E."/>
            <person name="Howell P."/>
            <person name="Walker B."/>
            <person name="Young S.K."/>
            <person name="Zeng Q."/>
            <person name="Gargeya S."/>
            <person name="Fitzgerald M."/>
            <person name="Haas B."/>
            <person name="Abouelleil A."/>
            <person name="Allen A.W."/>
            <person name="Alvarado L."/>
            <person name="Arachchi H.M."/>
            <person name="Berlin A.M."/>
            <person name="Chapman S.B."/>
            <person name="Gainer-Dewar J."/>
            <person name="Goldberg J."/>
            <person name="Griggs A."/>
            <person name="Gujja S."/>
            <person name="Hansen M."/>
            <person name="Howarth C."/>
            <person name="Imamovic A."/>
            <person name="Ireland A."/>
            <person name="Larimer J."/>
            <person name="McCowan C."/>
            <person name="Murphy C."/>
            <person name="Pearson M."/>
            <person name="Poon T.W."/>
            <person name="Priest M."/>
            <person name="Roberts A."/>
            <person name="Saif S."/>
            <person name="Shea T."/>
            <person name="Sisk P."/>
            <person name="Sykes S."/>
            <person name="Wortman J."/>
            <person name="Nusbaum C."/>
            <person name="Birren B."/>
        </authorList>
    </citation>
    <scope>NUCLEOTIDE SEQUENCE [LARGE SCALE GENOMIC DNA]</scope>
    <source>
        <strain evidence="5">Epiroticus2</strain>
    </source>
</reference>
<dbReference type="PANTHER" id="PTHR12756">
    <property type="entry name" value="CYTOSOLIC CARBOXYPEPTIDASE"/>
    <property type="match status" value="1"/>
</dbReference>
<feature type="domain" description="Cytosolic carboxypeptidase N-terminal" evidence="3">
    <location>
        <begin position="287"/>
        <end position="333"/>
    </location>
</feature>
<evidence type="ECO:0000256" key="1">
    <source>
        <dbReference type="ARBA" id="ARBA00001947"/>
    </source>
</evidence>
<evidence type="ECO:0000259" key="3">
    <source>
        <dbReference type="Pfam" id="PF18027"/>
    </source>
</evidence>
<reference evidence="4" key="2">
    <citation type="submission" date="2020-05" db="UniProtKB">
        <authorList>
            <consortium name="EnsemblMetazoa"/>
        </authorList>
    </citation>
    <scope>IDENTIFICATION</scope>
    <source>
        <strain evidence="4">Epiroticus2</strain>
    </source>
</reference>
<dbReference type="PANTHER" id="PTHR12756:SF45">
    <property type="entry name" value="CYTOSOLIC CARBOXYPEPTIDASE NNA1"/>
    <property type="match status" value="1"/>
</dbReference>
<feature type="region of interest" description="Disordered" evidence="2">
    <location>
        <begin position="125"/>
        <end position="283"/>
    </location>
</feature>
<dbReference type="EnsemblMetazoa" id="AEPI005622-RA">
    <property type="protein sequence ID" value="AEPI005622-PA"/>
    <property type="gene ID" value="AEPI005622"/>
</dbReference>
<dbReference type="Gene3D" id="2.60.40.3120">
    <property type="match status" value="1"/>
</dbReference>
<dbReference type="AlphaFoldDB" id="A0A182PFB6"/>
<proteinExistence type="predicted"/>
<evidence type="ECO:0000313" key="4">
    <source>
        <dbReference type="EnsemblMetazoa" id="AEPI005622-PA"/>
    </source>
</evidence>
<protein>
    <submittedName>
        <fullName evidence="4">Pepdidase_M14_N domain-containing protein</fullName>
    </submittedName>
</protein>
<dbReference type="InterPro" id="IPR040626">
    <property type="entry name" value="Pepdidase_M14_N"/>
</dbReference>
<feature type="compositionally biased region" description="Basic and acidic residues" evidence="2">
    <location>
        <begin position="1"/>
        <end position="21"/>
    </location>
</feature>
<dbReference type="VEuPathDB" id="VectorBase:AEPI005622"/>
<accession>A0A182PFB6</accession>
<evidence type="ECO:0000313" key="5">
    <source>
        <dbReference type="Proteomes" id="UP000075885"/>
    </source>
</evidence>
<dbReference type="InterPro" id="IPR050821">
    <property type="entry name" value="Cytosolic_carboxypeptidase"/>
</dbReference>
<comment type="cofactor">
    <cofactor evidence="1">
        <name>Zn(2+)</name>
        <dbReference type="ChEBI" id="CHEBI:29105"/>
    </cofactor>
</comment>
<evidence type="ECO:0000256" key="2">
    <source>
        <dbReference type="SAM" id="MobiDB-lite"/>
    </source>
</evidence>
<feature type="compositionally biased region" description="Acidic residues" evidence="2">
    <location>
        <begin position="227"/>
        <end position="236"/>
    </location>
</feature>
<dbReference type="STRING" id="199890.A0A182PFB6"/>
<organism evidence="4 5">
    <name type="scientific">Anopheles epiroticus</name>
    <dbReference type="NCBI Taxonomy" id="199890"/>
    <lineage>
        <taxon>Eukaryota</taxon>
        <taxon>Metazoa</taxon>
        <taxon>Ecdysozoa</taxon>
        <taxon>Arthropoda</taxon>
        <taxon>Hexapoda</taxon>
        <taxon>Insecta</taxon>
        <taxon>Pterygota</taxon>
        <taxon>Neoptera</taxon>
        <taxon>Endopterygota</taxon>
        <taxon>Diptera</taxon>
        <taxon>Nematocera</taxon>
        <taxon>Culicoidea</taxon>
        <taxon>Culicidae</taxon>
        <taxon>Anophelinae</taxon>
        <taxon>Anopheles</taxon>
    </lineage>
</organism>
<feature type="compositionally biased region" description="Low complexity" evidence="2">
    <location>
        <begin position="209"/>
        <end position="226"/>
    </location>
</feature>
<keyword evidence="5" id="KW-1185">Reference proteome</keyword>
<feature type="region of interest" description="Disordered" evidence="2">
    <location>
        <begin position="1"/>
        <end position="41"/>
    </location>
</feature>
<dbReference type="Pfam" id="PF18027">
    <property type="entry name" value="Pepdidase_M14_N"/>
    <property type="match status" value="1"/>
</dbReference>